<dbReference type="OrthoDB" id="4509490at2759"/>
<comment type="caution">
    <text evidence="2">The sequence shown here is derived from an EMBL/GenBank/DDBJ whole genome shotgun (WGS) entry which is preliminary data.</text>
</comment>
<dbReference type="AlphaFoldDB" id="A0A1C1D0L4"/>
<reference evidence="3" key="1">
    <citation type="submission" date="2015-07" db="EMBL/GenBank/DDBJ databases">
        <authorList>
            <person name="Teixeira M.M."/>
            <person name="Souza R.C."/>
            <person name="Almeida L.G."/>
            <person name="Vicente V.A."/>
            <person name="de Hoog S."/>
            <person name="Bocca A.L."/>
            <person name="de Almeida S.R."/>
            <person name="Vasconcelos A.T."/>
            <person name="Felipe M.S."/>
        </authorList>
    </citation>
    <scope>NUCLEOTIDE SEQUENCE [LARGE SCALE GENOMIC DNA]</scope>
    <source>
        <strain evidence="3">KSF</strain>
    </source>
</reference>
<name>A0A1C1D0L4_9EURO</name>
<dbReference type="VEuPathDB" id="FungiDB:CLCR_00921"/>
<dbReference type="STRING" id="86049.A0A1C1D0L4"/>
<evidence type="ECO:0008006" key="4">
    <source>
        <dbReference type="Google" id="ProtNLM"/>
    </source>
</evidence>
<accession>A0A1C1D0L4</accession>
<dbReference type="Proteomes" id="UP000094526">
    <property type="component" value="Unassembled WGS sequence"/>
</dbReference>
<evidence type="ECO:0000313" key="2">
    <source>
        <dbReference type="EMBL" id="OCT54302.1"/>
    </source>
</evidence>
<organism evidence="2 3">
    <name type="scientific">Cladophialophora carrionii</name>
    <dbReference type="NCBI Taxonomy" id="86049"/>
    <lineage>
        <taxon>Eukaryota</taxon>
        <taxon>Fungi</taxon>
        <taxon>Dikarya</taxon>
        <taxon>Ascomycota</taxon>
        <taxon>Pezizomycotina</taxon>
        <taxon>Eurotiomycetes</taxon>
        <taxon>Chaetothyriomycetidae</taxon>
        <taxon>Chaetothyriales</taxon>
        <taxon>Herpotrichiellaceae</taxon>
        <taxon>Cladophialophora</taxon>
    </lineage>
</organism>
<sequence length="283" mass="30144">MVVPKSLHPEFEPVTESGDGRMLANVTPTGSCFFPHIDLGLDGLVQCLGPGAKLIAAWPNTEENILTLLRTERSTTAFIRCIRSLHGGMLYLMRGGSTSLFLSAGTIHATITLQGGLLVGINTTSLGSLVSAMRALGYELCRASSNGLPINEILGISQRLICAPELQHEPGKQRSTLAQWPDLHAKIIDAVKRRTEKASSFQDWAVESQEMYSTLQALSSSLSRYTREEGSLAGICCGVANTAEHFATCHLSGMESIHGGAKARGTGQGKRRKGAVAPVPSGD</sequence>
<keyword evidence="3" id="KW-1185">Reference proteome</keyword>
<evidence type="ECO:0000256" key="1">
    <source>
        <dbReference type="SAM" id="MobiDB-lite"/>
    </source>
</evidence>
<dbReference type="EMBL" id="LGRB01000004">
    <property type="protein sequence ID" value="OCT54302.1"/>
    <property type="molecule type" value="Genomic_DNA"/>
</dbReference>
<gene>
    <name evidence="2" type="ORF">CLCR_00921</name>
</gene>
<protein>
    <recommendedName>
        <fullName evidence="4">JmjC domain-containing protein</fullName>
    </recommendedName>
</protein>
<feature type="region of interest" description="Disordered" evidence="1">
    <location>
        <begin position="257"/>
        <end position="283"/>
    </location>
</feature>
<evidence type="ECO:0000313" key="3">
    <source>
        <dbReference type="Proteomes" id="UP000094526"/>
    </source>
</evidence>
<proteinExistence type="predicted"/>